<dbReference type="EC" id="4.3.1.19" evidence="8"/>
<dbReference type="GO" id="GO:0005524">
    <property type="term" value="F:ATP binding"/>
    <property type="evidence" value="ECO:0007669"/>
    <property type="project" value="TreeGrafter"/>
</dbReference>
<evidence type="ECO:0000256" key="11">
    <source>
        <dbReference type="ARBA" id="ARBA00023239"/>
    </source>
</evidence>
<evidence type="ECO:0000256" key="10">
    <source>
        <dbReference type="ARBA" id="ARBA00022898"/>
    </source>
</evidence>
<evidence type="ECO:0000256" key="4">
    <source>
        <dbReference type="ARBA" id="ARBA00001936"/>
    </source>
</evidence>
<dbReference type="Pfam" id="PF00291">
    <property type="entry name" value="PALP"/>
    <property type="match status" value="1"/>
</dbReference>
<comment type="catalytic activity">
    <reaction evidence="1">
        <text>L-threonine = 2-oxobutanoate + NH4(+)</text>
        <dbReference type="Rhea" id="RHEA:22108"/>
        <dbReference type="ChEBI" id="CHEBI:16763"/>
        <dbReference type="ChEBI" id="CHEBI:28938"/>
        <dbReference type="ChEBI" id="CHEBI:57926"/>
        <dbReference type="EC" id="4.3.1.19"/>
    </reaction>
</comment>
<comment type="similarity">
    <text evidence="6">Belongs to the ACC deaminase/D-cysteine desulfhydrase family.</text>
</comment>
<dbReference type="PANTHER" id="PTHR43050">
    <property type="entry name" value="SERINE / THREONINE RACEMASE FAMILY MEMBER"/>
    <property type="match status" value="1"/>
</dbReference>
<feature type="domain" description="Tryptophan synthase beta chain-like PALP" evidence="15">
    <location>
        <begin position="15"/>
        <end position="302"/>
    </location>
</feature>
<dbReference type="GO" id="GO:0030378">
    <property type="term" value="F:serine racemase activity"/>
    <property type="evidence" value="ECO:0007669"/>
    <property type="project" value="TreeGrafter"/>
</dbReference>
<keyword evidence="17" id="KW-1185">Reference proteome</keyword>
<comment type="function">
    <text evidence="12">Catalyzes the anaerobic formation of alpha-ketobutyrate and ammonia from threonine in a two-step reaction. The first step involved a dehydration of threonine and a production of enamine intermediates (aminocrotonate), which tautomerizes to its imine form (iminobutyrate). Both intermediates are unstable and short-lived. The second step is the nonenzymatic hydrolysis of the enamine/imine intermediates to form 2-ketobutyrate and free ammonia. In the low water environment of the cell, the second step is accelerated by RidA.</text>
</comment>
<evidence type="ECO:0000256" key="14">
    <source>
        <dbReference type="PIRSR" id="PIRSR006278-2"/>
    </source>
</evidence>
<dbReference type="InterPro" id="IPR027278">
    <property type="entry name" value="ACCD_DCysDesulf"/>
</dbReference>
<evidence type="ECO:0000256" key="7">
    <source>
        <dbReference type="ARBA" id="ARBA00010869"/>
    </source>
</evidence>
<evidence type="ECO:0000256" key="12">
    <source>
        <dbReference type="ARBA" id="ARBA00025527"/>
    </source>
</evidence>
<evidence type="ECO:0000313" key="17">
    <source>
        <dbReference type="Proteomes" id="UP000275473"/>
    </source>
</evidence>
<dbReference type="PIRSF" id="PIRSF006278">
    <property type="entry name" value="ACCD_DCysDesulf"/>
    <property type="match status" value="1"/>
</dbReference>
<dbReference type="Proteomes" id="UP000275473">
    <property type="component" value="Unassembled WGS sequence"/>
</dbReference>
<dbReference type="EMBL" id="RIAX01000007">
    <property type="protein sequence ID" value="RNF39130.1"/>
    <property type="molecule type" value="Genomic_DNA"/>
</dbReference>
<dbReference type="OrthoDB" id="9811476at2"/>
<dbReference type="GO" id="GO:0003941">
    <property type="term" value="F:L-serine ammonia-lyase activity"/>
    <property type="evidence" value="ECO:0007669"/>
    <property type="project" value="TreeGrafter"/>
</dbReference>
<keyword evidence="11" id="KW-0456">Lyase</keyword>
<dbReference type="CDD" id="cd01562">
    <property type="entry name" value="Thr-dehyd"/>
    <property type="match status" value="1"/>
</dbReference>
<dbReference type="InterPro" id="IPR036052">
    <property type="entry name" value="TrpB-like_PALP_sf"/>
</dbReference>
<evidence type="ECO:0000256" key="13">
    <source>
        <dbReference type="ARBA" id="ARBA00031427"/>
    </source>
</evidence>
<evidence type="ECO:0000313" key="16">
    <source>
        <dbReference type="EMBL" id="RNF39130.1"/>
    </source>
</evidence>
<comment type="cofactor">
    <cofactor evidence="4">
        <name>Mn(2+)</name>
        <dbReference type="ChEBI" id="CHEBI:29035"/>
    </cofactor>
</comment>
<keyword evidence="10 14" id="KW-0663">Pyridoxal phosphate</keyword>
<dbReference type="InterPro" id="IPR000634">
    <property type="entry name" value="Ser/Thr_deHydtase_PyrdxlP-BS"/>
</dbReference>
<dbReference type="FunFam" id="3.40.50.1100:FF:000005">
    <property type="entry name" value="Threonine dehydratase catabolic"/>
    <property type="match status" value="1"/>
</dbReference>
<proteinExistence type="inferred from homology"/>
<dbReference type="GO" id="GO:0070179">
    <property type="term" value="P:D-serine biosynthetic process"/>
    <property type="evidence" value="ECO:0007669"/>
    <property type="project" value="TreeGrafter"/>
</dbReference>
<dbReference type="GO" id="GO:0018114">
    <property type="term" value="F:threonine racemase activity"/>
    <property type="evidence" value="ECO:0007669"/>
    <property type="project" value="TreeGrafter"/>
</dbReference>
<dbReference type="Gene3D" id="3.40.50.1100">
    <property type="match status" value="2"/>
</dbReference>
<evidence type="ECO:0000256" key="6">
    <source>
        <dbReference type="ARBA" id="ARBA00008639"/>
    </source>
</evidence>
<evidence type="ECO:0000256" key="2">
    <source>
        <dbReference type="ARBA" id="ARBA00001913"/>
    </source>
</evidence>
<evidence type="ECO:0000256" key="8">
    <source>
        <dbReference type="ARBA" id="ARBA00012096"/>
    </source>
</evidence>
<dbReference type="AlphaFoldDB" id="A0A3M8P773"/>
<keyword evidence="9" id="KW-0460">Magnesium</keyword>
<comment type="cofactor">
    <cofactor evidence="5">
        <name>Mg(2+)</name>
        <dbReference type="ChEBI" id="CHEBI:18420"/>
    </cofactor>
</comment>
<dbReference type="PANTHER" id="PTHR43050:SF1">
    <property type="entry name" value="SERINE RACEMASE"/>
    <property type="match status" value="1"/>
</dbReference>
<dbReference type="GO" id="GO:0016846">
    <property type="term" value="F:carbon-sulfur lyase activity"/>
    <property type="evidence" value="ECO:0007669"/>
    <property type="project" value="UniProtKB-ARBA"/>
</dbReference>
<dbReference type="RefSeq" id="WP_123165598.1">
    <property type="nucleotide sequence ID" value="NZ_RIAX01000007.1"/>
</dbReference>
<dbReference type="GO" id="GO:0004794">
    <property type="term" value="F:threonine deaminase activity"/>
    <property type="evidence" value="ECO:0007669"/>
    <property type="project" value="UniProtKB-EC"/>
</dbReference>
<gene>
    <name evidence="16" type="ORF">EEX84_10525</name>
</gene>
<dbReference type="FunFam" id="3.40.50.1100:FF:000007">
    <property type="entry name" value="L-threonine dehydratase catabolic TdcB"/>
    <property type="match status" value="1"/>
</dbReference>
<evidence type="ECO:0000256" key="9">
    <source>
        <dbReference type="ARBA" id="ARBA00022842"/>
    </source>
</evidence>
<feature type="modified residue" description="N6-(pyridoxal phosphate)lysine" evidence="14">
    <location>
        <position position="51"/>
    </location>
</feature>
<dbReference type="SUPFAM" id="SSF53686">
    <property type="entry name" value="Tryptophan synthase beta subunit-like PLP-dependent enzymes"/>
    <property type="match status" value="1"/>
</dbReference>
<evidence type="ECO:0000256" key="1">
    <source>
        <dbReference type="ARBA" id="ARBA00001274"/>
    </source>
</evidence>
<accession>A0A3M8P773</accession>
<evidence type="ECO:0000256" key="5">
    <source>
        <dbReference type="ARBA" id="ARBA00001946"/>
    </source>
</evidence>
<comment type="caution">
    <text evidence="16">The sequence shown here is derived from an EMBL/GenBank/DDBJ whole genome shotgun (WGS) entry which is preliminary data.</text>
</comment>
<evidence type="ECO:0000256" key="3">
    <source>
        <dbReference type="ARBA" id="ARBA00001933"/>
    </source>
</evidence>
<dbReference type="InterPro" id="IPR001926">
    <property type="entry name" value="TrpB-like_PALP"/>
</dbReference>
<comment type="cofactor">
    <cofactor evidence="2">
        <name>Ca(2+)</name>
        <dbReference type="ChEBI" id="CHEBI:29108"/>
    </cofactor>
</comment>
<comment type="similarity">
    <text evidence="7">Belongs to the serine/threonine dehydratase family.</text>
</comment>
<evidence type="ECO:0000259" key="15">
    <source>
        <dbReference type="Pfam" id="PF00291"/>
    </source>
</evidence>
<dbReference type="GO" id="GO:0030170">
    <property type="term" value="F:pyridoxal phosphate binding"/>
    <property type="evidence" value="ECO:0007669"/>
    <property type="project" value="InterPro"/>
</dbReference>
<sequence>MVSLNDVKNAHIEIQDSIHETSILKSELLNEQSGNQVYLKSEHLQKTGSFKIRGATNAVKKAVQNGARFVTAASSGNHGQAVASIANELGVPCIIVVPEDANAAKVAAIKAYKGQVEYCGLISADRIPRAKQLAEENEGIFIPPYDHPHVIAGQGTIGLEVMEQVPDVDIIVVPVGGGGLISGILTAVKNSKPHVKVIGVEPEAANDTYLSLKNKQITSIDSAPTVADGLRTSQPGDLTFPILQEHLDDLLLVTEKQIKEAFQFTVERTKQLIEPSSAAAVAAVLSGELQGAQQKIAVVLSGGNVDLRQVQEFMPD</sequence>
<name>A0A3M8P773_9BACL</name>
<reference evidence="16 17" key="1">
    <citation type="journal article" date="2018" name="Int. J. Syst. Evol. Microbiol.">
        <title>Planococcus salinus sp. nov., a moderately halophilic bacterium isolated from a saline-alkali soil.</title>
        <authorList>
            <person name="Gan L."/>
        </authorList>
    </citation>
    <scope>NUCLEOTIDE SEQUENCE [LARGE SCALE GENOMIC DNA]</scope>
    <source>
        <strain evidence="16 17">LCB217</strain>
    </source>
</reference>
<dbReference type="PROSITE" id="PS00165">
    <property type="entry name" value="DEHYDRATASE_SER_THR"/>
    <property type="match status" value="1"/>
</dbReference>
<protein>
    <recommendedName>
        <fullName evidence="8">threonine ammonia-lyase</fullName>
        <ecNumber evidence="8">4.3.1.19</ecNumber>
    </recommendedName>
    <alternativeName>
        <fullName evidence="13">Threonine deaminase</fullName>
    </alternativeName>
</protein>
<organism evidence="16 17">
    <name type="scientific">Planococcus salinus</name>
    <dbReference type="NCBI Taxonomy" id="1848460"/>
    <lineage>
        <taxon>Bacteria</taxon>
        <taxon>Bacillati</taxon>
        <taxon>Bacillota</taxon>
        <taxon>Bacilli</taxon>
        <taxon>Bacillales</taxon>
        <taxon>Caryophanaceae</taxon>
        <taxon>Planococcus</taxon>
    </lineage>
</organism>
<comment type="cofactor">
    <cofactor evidence="3">
        <name>pyridoxal 5'-phosphate</name>
        <dbReference type="ChEBI" id="CHEBI:597326"/>
    </cofactor>
</comment>
<dbReference type="GO" id="GO:0000287">
    <property type="term" value="F:magnesium ion binding"/>
    <property type="evidence" value="ECO:0007669"/>
    <property type="project" value="TreeGrafter"/>
</dbReference>